<gene>
    <name evidence="2" type="ORF">M6B38_244180</name>
</gene>
<dbReference type="Proteomes" id="UP001140949">
    <property type="component" value="Unassembled WGS sequence"/>
</dbReference>
<keyword evidence="1" id="KW-0732">Signal</keyword>
<evidence type="ECO:0000256" key="1">
    <source>
        <dbReference type="SAM" id="SignalP"/>
    </source>
</evidence>
<feature type="chain" id="PRO_5043399597" evidence="1">
    <location>
        <begin position="20"/>
        <end position="46"/>
    </location>
</feature>
<evidence type="ECO:0000313" key="2">
    <source>
        <dbReference type="EMBL" id="KAJ6791532.1"/>
    </source>
</evidence>
<feature type="signal peptide" evidence="1">
    <location>
        <begin position="1"/>
        <end position="19"/>
    </location>
</feature>
<organism evidence="2 3">
    <name type="scientific">Iris pallida</name>
    <name type="common">Sweet iris</name>
    <dbReference type="NCBI Taxonomy" id="29817"/>
    <lineage>
        <taxon>Eukaryota</taxon>
        <taxon>Viridiplantae</taxon>
        <taxon>Streptophyta</taxon>
        <taxon>Embryophyta</taxon>
        <taxon>Tracheophyta</taxon>
        <taxon>Spermatophyta</taxon>
        <taxon>Magnoliopsida</taxon>
        <taxon>Liliopsida</taxon>
        <taxon>Asparagales</taxon>
        <taxon>Iridaceae</taxon>
        <taxon>Iridoideae</taxon>
        <taxon>Irideae</taxon>
        <taxon>Iris</taxon>
    </lineage>
</organism>
<evidence type="ECO:0000313" key="3">
    <source>
        <dbReference type="Proteomes" id="UP001140949"/>
    </source>
</evidence>
<reference evidence="2" key="2">
    <citation type="submission" date="2023-04" db="EMBL/GenBank/DDBJ databases">
        <authorList>
            <person name="Bruccoleri R.E."/>
            <person name="Oakeley E.J."/>
            <person name="Faust A.-M."/>
            <person name="Dessus-Babus S."/>
            <person name="Altorfer M."/>
            <person name="Burckhardt D."/>
            <person name="Oertli M."/>
            <person name="Naumann U."/>
            <person name="Petersen F."/>
            <person name="Wong J."/>
        </authorList>
    </citation>
    <scope>NUCLEOTIDE SEQUENCE</scope>
    <source>
        <strain evidence="2">GSM-AAB239-AS_SAM_17_03QT</strain>
        <tissue evidence="2">Leaf</tissue>
    </source>
</reference>
<dbReference type="EMBL" id="JANAVB010044373">
    <property type="protein sequence ID" value="KAJ6791532.1"/>
    <property type="molecule type" value="Genomic_DNA"/>
</dbReference>
<sequence length="46" mass="4694">MALLCHSLAIRLFVGSALASISGVSTADPPLVGGRKDLSDKSVPGW</sequence>
<comment type="caution">
    <text evidence="2">The sequence shown here is derived from an EMBL/GenBank/DDBJ whole genome shotgun (WGS) entry which is preliminary data.</text>
</comment>
<proteinExistence type="predicted"/>
<reference evidence="2" key="1">
    <citation type="journal article" date="2023" name="GigaByte">
        <title>Genome assembly of the bearded iris, Iris pallida Lam.</title>
        <authorList>
            <person name="Bruccoleri R.E."/>
            <person name="Oakeley E.J."/>
            <person name="Faust A.M.E."/>
            <person name="Altorfer M."/>
            <person name="Dessus-Babus S."/>
            <person name="Burckhardt D."/>
            <person name="Oertli M."/>
            <person name="Naumann U."/>
            <person name="Petersen F."/>
            <person name="Wong J."/>
        </authorList>
    </citation>
    <scope>NUCLEOTIDE SEQUENCE</scope>
    <source>
        <strain evidence="2">GSM-AAB239-AS_SAM_17_03QT</strain>
    </source>
</reference>
<protein>
    <submittedName>
        <fullName evidence="2">Uncharacterized protein</fullName>
    </submittedName>
</protein>
<name>A0AAX6DIA5_IRIPA</name>
<keyword evidence="3" id="KW-1185">Reference proteome</keyword>
<accession>A0AAX6DIA5</accession>
<dbReference type="AlphaFoldDB" id="A0AAX6DIA5"/>